<feature type="compositionally biased region" description="Acidic residues" evidence="2">
    <location>
        <begin position="138"/>
        <end position="148"/>
    </location>
</feature>
<organism evidence="4 5">
    <name type="scientific">Hondaea fermentalgiana</name>
    <dbReference type="NCBI Taxonomy" id="2315210"/>
    <lineage>
        <taxon>Eukaryota</taxon>
        <taxon>Sar</taxon>
        <taxon>Stramenopiles</taxon>
        <taxon>Bigyra</taxon>
        <taxon>Labyrinthulomycetes</taxon>
        <taxon>Thraustochytrida</taxon>
        <taxon>Thraustochytriidae</taxon>
        <taxon>Hondaea</taxon>
    </lineage>
</organism>
<evidence type="ECO:0000259" key="3">
    <source>
        <dbReference type="SMART" id="SM00932"/>
    </source>
</evidence>
<sequence length="242" mass="26272">MLREATPNPRSMKFTPADGRLRLLRPRAAATSVQVGPASEAAALAHKLAAPSIVRELQNSGVGPLSNALVTDDFVSVTVRDDVEDDEAWDAFAEAIGAALERDLGDEKWKAVYAESAVVDDGDDNDQKGEEQSKAESAVDDAQDDADADDEVESLIKEILDERIRPNLLMDGGDVEYRGFDAETGTVKLRLVGACVSCPSSTVTLRFSVKNLLVHMIDEVREVEQVFDEEDLVSDYGESWTG</sequence>
<feature type="region of interest" description="Disordered" evidence="2">
    <location>
        <begin position="120"/>
        <end position="148"/>
    </location>
</feature>
<dbReference type="GO" id="GO:0005739">
    <property type="term" value="C:mitochondrion"/>
    <property type="evidence" value="ECO:0007669"/>
    <property type="project" value="TreeGrafter"/>
</dbReference>
<dbReference type="OrthoDB" id="565552at2759"/>
<dbReference type="AlphaFoldDB" id="A0A2R5GJN5"/>
<dbReference type="EMBL" id="BEYU01000091">
    <property type="protein sequence ID" value="GBG31102.1"/>
    <property type="molecule type" value="Genomic_DNA"/>
</dbReference>
<dbReference type="InterPro" id="IPR034904">
    <property type="entry name" value="FSCA_dom_sf"/>
</dbReference>
<evidence type="ECO:0000313" key="5">
    <source>
        <dbReference type="Proteomes" id="UP000241890"/>
    </source>
</evidence>
<dbReference type="Pfam" id="PF01106">
    <property type="entry name" value="NifU"/>
    <property type="match status" value="1"/>
</dbReference>
<dbReference type="GO" id="GO:0051536">
    <property type="term" value="F:iron-sulfur cluster binding"/>
    <property type="evidence" value="ECO:0007669"/>
    <property type="project" value="InterPro"/>
</dbReference>
<dbReference type="InParanoid" id="A0A2R5GJN5"/>
<name>A0A2R5GJN5_9STRA</name>
<dbReference type="SMART" id="SM00932">
    <property type="entry name" value="Nfu_N"/>
    <property type="match status" value="1"/>
</dbReference>
<comment type="caution">
    <text evidence="4">The sequence shown here is derived from an EMBL/GenBank/DDBJ whole genome shotgun (WGS) entry which is preliminary data.</text>
</comment>
<dbReference type="PANTHER" id="PTHR11178:SF1">
    <property type="entry name" value="NFU1 IRON-SULFUR CLUSTER SCAFFOLD HOMOLOG, MITOCHONDRIAL"/>
    <property type="match status" value="1"/>
</dbReference>
<accession>A0A2R5GJN5</accession>
<evidence type="ECO:0000256" key="1">
    <source>
        <dbReference type="ARBA" id="ARBA00006420"/>
    </source>
</evidence>
<dbReference type="InterPro" id="IPR014824">
    <property type="entry name" value="Nfu/NifU_N"/>
</dbReference>
<dbReference type="Gene3D" id="3.30.300.130">
    <property type="entry name" value="Fe-S cluster assembly (FSCA)"/>
    <property type="match status" value="1"/>
</dbReference>
<evidence type="ECO:0000256" key="2">
    <source>
        <dbReference type="SAM" id="MobiDB-lite"/>
    </source>
</evidence>
<dbReference type="GO" id="GO:0005506">
    <property type="term" value="F:iron ion binding"/>
    <property type="evidence" value="ECO:0007669"/>
    <property type="project" value="InterPro"/>
</dbReference>
<reference evidence="4 5" key="1">
    <citation type="submission" date="2017-12" db="EMBL/GenBank/DDBJ databases">
        <title>Sequencing, de novo assembly and annotation of complete genome of a new Thraustochytrid species, strain FCC1311.</title>
        <authorList>
            <person name="Sedici K."/>
            <person name="Godart F."/>
            <person name="Aiese Cigliano R."/>
            <person name="Sanseverino W."/>
            <person name="Barakat M."/>
            <person name="Ortet P."/>
            <person name="Marechal E."/>
            <person name="Cagnac O."/>
            <person name="Amato A."/>
        </authorList>
    </citation>
    <scope>NUCLEOTIDE SEQUENCE [LARGE SCALE GENOMIC DNA]</scope>
</reference>
<comment type="similarity">
    <text evidence="1">Belongs to the NifU family.</text>
</comment>
<gene>
    <name evidence="4" type="ORF">FCC1311_073232</name>
</gene>
<dbReference type="PANTHER" id="PTHR11178">
    <property type="entry name" value="IRON-SULFUR CLUSTER SCAFFOLD PROTEIN NFU-RELATED"/>
    <property type="match status" value="1"/>
</dbReference>
<proteinExistence type="inferred from homology"/>
<dbReference type="SUPFAM" id="SSF117916">
    <property type="entry name" value="Fe-S cluster assembly (FSCA) domain-like"/>
    <property type="match status" value="1"/>
</dbReference>
<feature type="compositionally biased region" description="Basic and acidic residues" evidence="2">
    <location>
        <begin position="125"/>
        <end position="134"/>
    </location>
</feature>
<dbReference type="GO" id="GO:0016226">
    <property type="term" value="P:iron-sulfur cluster assembly"/>
    <property type="evidence" value="ECO:0007669"/>
    <property type="project" value="InterPro"/>
</dbReference>
<dbReference type="Proteomes" id="UP000241890">
    <property type="component" value="Unassembled WGS sequence"/>
</dbReference>
<feature type="domain" description="Scaffold protein Nfu/NifU N-terminal" evidence="3">
    <location>
        <begin position="4"/>
        <end position="103"/>
    </location>
</feature>
<dbReference type="InterPro" id="IPR001075">
    <property type="entry name" value="NIF_FeS_clus_asmbl_NifU_C"/>
</dbReference>
<protein>
    <submittedName>
        <fullName evidence="4">NFU1 iron-sulfur cluster scaffold-like, mitochondrial</fullName>
    </submittedName>
</protein>
<evidence type="ECO:0000313" key="4">
    <source>
        <dbReference type="EMBL" id="GBG31102.1"/>
    </source>
</evidence>
<keyword evidence="5" id="KW-1185">Reference proteome</keyword>